<proteinExistence type="predicted"/>
<evidence type="ECO:0000313" key="2">
    <source>
        <dbReference type="EMBL" id="SMB91333.1"/>
    </source>
</evidence>
<evidence type="ECO:0000256" key="1">
    <source>
        <dbReference type="SAM" id="MobiDB-lite"/>
    </source>
</evidence>
<feature type="compositionally biased region" description="Basic and acidic residues" evidence="1">
    <location>
        <begin position="16"/>
        <end position="26"/>
    </location>
</feature>
<feature type="region of interest" description="Disordered" evidence="1">
    <location>
        <begin position="1"/>
        <end position="28"/>
    </location>
</feature>
<organism evidence="2 3">
    <name type="scientific">Deinococcus hopiensis KR-140</name>
    <dbReference type="NCBI Taxonomy" id="695939"/>
    <lineage>
        <taxon>Bacteria</taxon>
        <taxon>Thermotogati</taxon>
        <taxon>Deinococcota</taxon>
        <taxon>Deinococci</taxon>
        <taxon>Deinococcales</taxon>
        <taxon>Deinococcaceae</taxon>
        <taxon>Deinococcus</taxon>
    </lineage>
</organism>
<sequence>MRRWVAPCGLPAHAAHNGEGERREDALTVPRARLGQAAERGERRSVRPPCCGGRAAPVWLSGEGRSVRLERYWLVAQAAHGDWPGPPAYTSAL</sequence>
<dbReference type="EMBL" id="FWWU01000009">
    <property type="protein sequence ID" value="SMB91333.1"/>
    <property type="molecule type" value="Genomic_DNA"/>
</dbReference>
<reference evidence="2 3" key="1">
    <citation type="submission" date="2017-04" db="EMBL/GenBank/DDBJ databases">
        <authorList>
            <person name="Afonso C.L."/>
            <person name="Miller P.J."/>
            <person name="Scott M.A."/>
            <person name="Spackman E."/>
            <person name="Goraichik I."/>
            <person name="Dimitrov K.M."/>
            <person name="Suarez D.L."/>
            <person name="Swayne D.E."/>
        </authorList>
    </citation>
    <scope>NUCLEOTIDE SEQUENCE [LARGE SCALE GENOMIC DNA]</scope>
    <source>
        <strain evidence="2 3">KR-140</strain>
    </source>
</reference>
<dbReference type="AlphaFoldDB" id="A0A1W1VDP4"/>
<gene>
    <name evidence="2" type="ORF">SAMN00790413_01097</name>
</gene>
<name>A0A1W1VDP4_9DEIO</name>
<accession>A0A1W1VDP4</accession>
<protein>
    <submittedName>
        <fullName evidence="2">Uncharacterized protein</fullName>
    </submittedName>
</protein>
<dbReference type="Proteomes" id="UP000192582">
    <property type="component" value="Unassembled WGS sequence"/>
</dbReference>
<keyword evidence="3" id="KW-1185">Reference proteome</keyword>
<dbReference type="STRING" id="695939.SAMN00790413_01097"/>
<evidence type="ECO:0000313" key="3">
    <source>
        <dbReference type="Proteomes" id="UP000192582"/>
    </source>
</evidence>